<dbReference type="InterPro" id="IPR012133">
    <property type="entry name" value="Alpha-hydoxy_acid_DH_FMN"/>
</dbReference>
<dbReference type="CDD" id="cd02809">
    <property type="entry name" value="alpha_hydroxyacid_oxid_FMN"/>
    <property type="match status" value="1"/>
</dbReference>
<dbReference type="Gene3D" id="3.20.20.70">
    <property type="entry name" value="Aldolase class I"/>
    <property type="match status" value="1"/>
</dbReference>
<keyword evidence="2" id="KW-0560">Oxidoreductase</keyword>
<name>F9WZ68_ZYMTI</name>
<dbReference type="InterPro" id="IPR037396">
    <property type="entry name" value="FMN_HAD"/>
</dbReference>
<feature type="domain" description="FMN hydroxy acid dehydrogenase" evidence="5">
    <location>
        <begin position="6"/>
        <end position="278"/>
    </location>
</feature>
<evidence type="ECO:0000313" key="7">
    <source>
        <dbReference type="Proteomes" id="UP000008062"/>
    </source>
</evidence>
<dbReference type="EMBL" id="CM001196">
    <property type="protein sequence ID" value="EGP91251.1"/>
    <property type="molecule type" value="Genomic_DNA"/>
</dbReference>
<proteinExistence type="inferred from homology"/>
<dbReference type="HOGENOM" id="CLU_020639_6_1_1"/>
<sequence>MALQDDHDFNCLTIKELEEHAYKLMDKQTREYYNEGADSGSTLRENITAYEKYRIRPRVLRDVSAVDTSINIFGYRNSIPLGVAPTAMQCLAHSDGELGTARACKKADVAMGLSSFATKTLEEVAEASEDLPNVLQLYLFETREHSAKLIRRAKKAGFKAVFLTVDTPFLGRRNLEIRNQFKLPPHLKIANFIDEDEEKEAAKSPAKPGYHDGEKRVSPTGKVTFHTHAANPTLSWESDIDWLRKECGSEMEVWVKGIATAEDALLAIKHKCDGIVRS</sequence>
<dbReference type="KEGG" id="ztr:MYCGRDRAFT_107194"/>
<dbReference type="RefSeq" id="XP_003856275.1">
    <property type="nucleotide sequence ID" value="XM_003856227.1"/>
</dbReference>
<evidence type="ECO:0000256" key="4">
    <source>
        <dbReference type="SAM" id="MobiDB-lite"/>
    </source>
</evidence>
<reference evidence="6 7" key="1">
    <citation type="journal article" date="2011" name="PLoS Genet.">
        <title>Finished genome of the fungal wheat pathogen Mycosphaerella graminicola reveals dispensome structure, chromosome plasticity, and stealth pathogenesis.</title>
        <authorList>
            <person name="Goodwin S.B."/>
            <person name="Ben M'barek S."/>
            <person name="Dhillon B."/>
            <person name="Wittenberg A.H.J."/>
            <person name="Crane C.F."/>
            <person name="Hane J.K."/>
            <person name="Foster A.J."/>
            <person name="Van der Lee T.A.J."/>
            <person name="Grimwood J."/>
            <person name="Aerts A."/>
            <person name="Antoniw J."/>
            <person name="Bailey A."/>
            <person name="Bluhm B."/>
            <person name="Bowler J."/>
            <person name="Bristow J."/>
            <person name="van der Burgt A."/>
            <person name="Canto-Canche B."/>
            <person name="Churchill A.C.L."/>
            <person name="Conde-Ferraez L."/>
            <person name="Cools H.J."/>
            <person name="Coutinho P.M."/>
            <person name="Csukai M."/>
            <person name="Dehal P."/>
            <person name="De Wit P."/>
            <person name="Donzelli B."/>
            <person name="van de Geest H.C."/>
            <person name="van Ham R.C.H.J."/>
            <person name="Hammond-Kosack K.E."/>
            <person name="Henrissat B."/>
            <person name="Kilian A."/>
            <person name="Kobayashi A.K."/>
            <person name="Koopmann E."/>
            <person name="Kourmpetis Y."/>
            <person name="Kuzniar A."/>
            <person name="Lindquist E."/>
            <person name="Lombard V."/>
            <person name="Maliepaard C."/>
            <person name="Martins N."/>
            <person name="Mehrabi R."/>
            <person name="Nap J.P.H."/>
            <person name="Ponomarenko A."/>
            <person name="Rudd J.J."/>
            <person name="Salamov A."/>
            <person name="Schmutz J."/>
            <person name="Schouten H.J."/>
            <person name="Shapiro H."/>
            <person name="Stergiopoulos I."/>
            <person name="Torriani S.F.F."/>
            <person name="Tu H."/>
            <person name="de Vries R.P."/>
            <person name="Waalwijk C."/>
            <person name="Ware S.B."/>
            <person name="Wiebenga A."/>
            <person name="Zwiers L.-H."/>
            <person name="Oliver R.P."/>
            <person name="Grigoriev I.V."/>
            <person name="Kema G.H.J."/>
        </authorList>
    </citation>
    <scope>NUCLEOTIDE SEQUENCE [LARGE SCALE GENOMIC DNA]</scope>
    <source>
        <strain evidence="7">CBS 115943 / IPO323</strain>
    </source>
</reference>
<keyword evidence="7" id="KW-1185">Reference proteome</keyword>
<gene>
    <name evidence="6" type="ORF">MYCGRDRAFT_107194</name>
</gene>
<dbReference type="AlphaFoldDB" id="F9WZ68"/>
<dbReference type="OMA" id="PEMQVWV"/>
<dbReference type="GO" id="GO:0010181">
    <property type="term" value="F:FMN binding"/>
    <property type="evidence" value="ECO:0007669"/>
    <property type="project" value="InterPro"/>
</dbReference>
<dbReference type="PANTHER" id="PTHR10578">
    <property type="entry name" value="S -2-HYDROXY-ACID OXIDASE-RELATED"/>
    <property type="match status" value="1"/>
</dbReference>
<comment type="similarity">
    <text evidence="3">Belongs to the FMN-dependent alpha-hydroxy acid dehydrogenase family.</text>
</comment>
<dbReference type="InParanoid" id="F9WZ68"/>
<accession>F9WZ68</accession>
<evidence type="ECO:0000313" key="6">
    <source>
        <dbReference type="EMBL" id="EGP91251.1"/>
    </source>
</evidence>
<feature type="region of interest" description="Disordered" evidence="4">
    <location>
        <begin position="198"/>
        <end position="218"/>
    </location>
</feature>
<dbReference type="PROSITE" id="PS51349">
    <property type="entry name" value="FMN_HYDROXY_ACID_DH_2"/>
    <property type="match status" value="1"/>
</dbReference>
<dbReference type="Proteomes" id="UP000008062">
    <property type="component" value="Chromosome 1"/>
</dbReference>
<dbReference type="SUPFAM" id="SSF51395">
    <property type="entry name" value="FMN-linked oxidoreductases"/>
    <property type="match status" value="1"/>
</dbReference>
<dbReference type="GO" id="GO:0016491">
    <property type="term" value="F:oxidoreductase activity"/>
    <property type="evidence" value="ECO:0007669"/>
    <property type="project" value="UniProtKB-KW"/>
</dbReference>
<dbReference type="GeneID" id="13394756"/>
<dbReference type="Pfam" id="PF01070">
    <property type="entry name" value="FMN_dh"/>
    <property type="match status" value="1"/>
</dbReference>
<evidence type="ECO:0000256" key="3">
    <source>
        <dbReference type="ARBA" id="ARBA00024042"/>
    </source>
</evidence>
<dbReference type="InterPro" id="IPR000262">
    <property type="entry name" value="FMN-dep_DH"/>
</dbReference>
<comment type="cofactor">
    <cofactor evidence="1">
        <name>FMN</name>
        <dbReference type="ChEBI" id="CHEBI:58210"/>
    </cofactor>
</comment>
<dbReference type="InterPro" id="IPR013785">
    <property type="entry name" value="Aldolase_TIM"/>
</dbReference>
<evidence type="ECO:0000256" key="2">
    <source>
        <dbReference type="ARBA" id="ARBA00023002"/>
    </source>
</evidence>
<protein>
    <recommendedName>
        <fullName evidence="5">FMN hydroxy acid dehydrogenase domain-containing protein</fullName>
    </recommendedName>
</protein>
<evidence type="ECO:0000256" key="1">
    <source>
        <dbReference type="ARBA" id="ARBA00001917"/>
    </source>
</evidence>
<dbReference type="PANTHER" id="PTHR10578:SF149">
    <property type="entry name" value="2-HYDROXYACID OXIDASE 2"/>
    <property type="match status" value="1"/>
</dbReference>
<evidence type="ECO:0000259" key="5">
    <source>
        <dbReference type="PROSITE" id="PS51349"/>
    </source>
</evidence>
<dbReference type="STRING" id="336722.F9WZ68"/>
<dbReference type="OrthoDB" id="1925334at2759"/>
<organism evidence="6 7">
    <name type="scientific">Zymoseptoria tritici (strain CBS 115943 / IPO323)</name>
    <name type="common">Speckled leaf blotch fungus</name>
    <name type="synonym">Septoria tritici</name>
    <dbReference type="NCBI Taxonomy" id="336722"/>
    <lineage>
        <taxon>Eukaryota</taxon>
        <taxon>Fungi</taxon>
        <taxon>Dikarya</taxon>
        <taxon>Ascomycota</taxon>
        <taxon>Pezizomycotina</taxon>
        <taxon>Dothideomycetes</taxon>
        <taxon>Dothideomycetidae</taxon>
        <taxon>Mycosphaerellales</taxon>
        <taxon>Mycosphaerellaceae</taxon>
        <taxon>Zymoseptoria</taxon>
    </lineage>
</organism>
<dbReference type="eggNOG" id="KOG0538">
    <property type="taxonomic scope" value="Eukaryota"/>
</dbReference>